<feature type="transmembrane region" description="Helical" evidence="1">
    <location>
        <begin position="52"/>
        <end position="75"/>
    </location>
</feature>
<evidence type="ECO:0000313" key="2">
    <source>
        <dbReference type="EMBL" id="MBD0780118.1"/>
    </source>
</evidence>
<keyword evidence="1" id="KW-0812">Transmembrane</keyword>
<gene>
    <name evidence="2" type="ORF">HPE56_20155</name>
</gene>
<evidence type="ECO:0000313" key="3">
    <source>
        <dbReference type="Proteomes" id="UP001166021"/>
    </source>
</evidence>
<evidence type="ECO:0008006" key="4">
    <source>
        <dbReference type="Google" id="ProtNLM"/>
    </source>
</evidence>
<keyword evidence="1" id="KW-1133">Transmembrane helix</keyword>
<dbReference type="RefSeq" id="WP_188245545.1">
    <property type="nucleotide sequence ID" value="NZ_JABTCF010000023.1"/>
</dbReference>
<accession>A0ABR7V5T6</accession>
<reference evidence="2" key="1">
    <citation type="submission" date="2020-05" db="EMBL/GenBank/DDBJ databases">
        <title>The draft genome sequence of Maribacter sp. ANRC-HE7.</title>
        <authorList>
            <person name="Mu L."/>
        </authorList>
    </citation>
    <scope>NUCLEOTIDE SEQUENCE</scope>
    <source>
        <strain evidence="2">ANRC-HE7</strain>
    </source>
</reference>
<protein>
    <recommendedName>
        <fullName evidence="4">DUF2254 domain-containing protein</fullName>
    </recommendedName>
</protein>
<dbReference type="EMBL" id="JABTCF010000023">
    <property type="protein sequence ID" value="MBD0780118.1"/>
    <property type="molecule type" value="Genomic_DNA"/>
</dbReference>
<feature type="transmembrane region" description="Helical" evidence="1">
    <location>
        <begin position="127"/>
        <end position="147"/>
    </location>
</feature>
<name>A0ABR7V5T6_9FLAO</name>
<dbReference type="Proteomes" id="UP001166021">
    <property type="component" value="Unassembled WGS sequence"/>
</dbReference>
<keyword evidence="1" id="KW-0472">Membrane</keyword>
<comment type="caution">
    <text evidence="2">The sequence shown here is derived from an EMBL/GenBank/DDBJ whole genome shotgun (WGS) entry which is preliminary data.</text>
</comment>
<feature type="transmembrane region" description="Helical" evidence="1">
    <location>
        <begin position="12"/>
        <end position="32"/>
    </location>
</feature>
<keyword evidence="3" id="KW-1185">Reference proteome</keyword>
<proteinExistence type="predicted"/>
<organism evidence="2 3">
    <name type="scientific">Maribacter aquimaris</name>
    <dbReference type="NCBI Taxonomy" id="2737171"/>
    <lineage>
        <taxon>Bacteria</taxon>
        <taxon>Pseudomonadati</taxon>
        <taxon>Bacteroidota</taxon>
        <taxon>Flavobacteriia</taxon>
        <taxon>Flavobacteriales</taxon>
        <taxon>Flavobacteriaceae</taxon>
        <taxon>Maribacter</taxon>
    </lineage>
</organism>
<evidence type="ECO:0000256" key="1">
    <source>
        <dbReference type="SAM" id="Phobius"/>
    </source>
</evidence>
<sequence>MNKKAIKIWLKKRYVAFIPPVIYLIISFTGLAEQVAFVPDYLNLSKSNPSDYFGLVIGAIASILGILMAVVLLSVEFSKEKLVGNVNINPLDNHLIKNSLYNSVNLIGLSFLAYIEVTSFDTESNLTIGYFIGIYFMFYIFSVYPVIKEIIGKTSRIKENLELVNSLNLTAFKSVSRYRFQSGTVADDTLNKLQKEIDEYILTNKITSYEKINTQILGKVFTELGKGHDRDKCDIILGALTWIWRENAKTAVRVNDTNYFELVWNSVRDIYLYFAKYKIPLLHLQEIDLFVGFEFMKIQTSHNISLPFMTAIDNIELSFLANLYNNCPEENLLKDLNRLYDKNETIEHSIDLELQWDAIKNIIRILHKIQEAAIQLSDKDLFESSTRKIESICTNLFWQQNNVGIKQKSFLTWRTLVSSFYHSSEALKSGLYKNTLDSFHIPGTFIRDLIKNEEVDIRDVKVIITNLANYIIDAQKDGTLFVGQGYGTLVDFCGIGIHSLKYYQENKKARKSINYIIRVLQNLKKNIEKNHLPMEREVYLHLESRFKHFVKVAVDHDGFLENENPVKKWNKIIKTFKKVPEVEEREVVKWK</sequence>